<evidence type="ECO:0000256" key="5">
    <source>
        <dbReference type="ARBA" id="ARBA00022679"/>
    </source>
</evidence>
<dbReference type="PIRSF" id="PIRSF035805">
    <property type="entry name" value="TK_cell"/>
    <property type="match status" value="1"/>
</dbReference>
<dbReference type="InterPro" id="IPR020633">
    <property type="entry name" value="Thymidine_kinase_CS"/>
</dbReference>
<dbReference type="GO" id="GO:0005524">
    <property type="term" value="F:ATP binding"/>
    <property type="evidence" value="ECO:0007669"/>
    <property type="project" value="UniProtKB-KW"/>
</dbReference>
<evidence type="ECO:0000256" key="3">
    <source>
        <dbReference type="ARBA" id="ARBA00020079"/>
    </source>
</evidence>
<accession>A0A5B8IGC7</accession>
<keyword evidence="5 14" id="KW-0808">Transferase</keyword>
<evidence type="ECO:0000256" key="9">
    <source>
        <dbReference type="ARBA" id="ARBA00022833"/>
    </source>
</evidence>
<evidence type="ECO:0000256" key="2">
    <source>
        <dbReference type="ARBA" id="ARBA00012118"/>
    </source>
</evidence>
<dbReference type="Gene3D" id="3.30.60.20">
    <property type="match status" value="1"/>
</dbReference>
<dbReference type="GO" id="GO:0046104">
    <property type="term" value="P:thymidine metabolic process"/>
    <property type="evidence" value="ECO:0007669"/>
    <property type="project" value="TreeGrafter"/>
</dbReference>
<dbReference type="InterPro" id="IPR027417">
    <property type="entry name" value="P-loop_NTPase"/>
</dbReference>
<keyword evidence="7 14" id="KW-0547">Nucleotide-binding</keyword>
<dbReference type="PANTHER" id="PTHR11441">
    <property type="entry name" value="THYMIDINE KINASE"/>
    <property type="match status" value="1"/>
</dbReference>
<evidence type="ECO:0000256" key="8">
    <source>
        <dbReference type="ARBA" id="ARBA00022777"/>
    </source>
</evidence>
<gene>
    <name evidence="16" type="ORF">4_37</name>
</gene>
<dbReference type="GO" id="GO:0046872">
    <property type="term" value="F:metal ion binding"/>
    <property type="evidence" value="ECO:0007669"/>
    <property type="project" value="UniProtKB-KW"/>
</dbReference>
<dbReference type="FunFam" id="3.40.50.300:FF:000948">
    <property type="entry name" value="Thymidine kinase"/>
    <property type="match status" value="1"/>
</dbReference>
<dbReference type="GO" id="GO:0004797">
    <property type="term" value="F:thymidine kinase activity"/>
    <property type="evidence" value="ECO:0007669"/>
    <property type="project" value="UniProtKB-EC"/>
</dbReference>
<evidence type="ECO:0000256" key="1">
    <source>
        <dbReference type="ARBA" id="ARBA00007587"/>
    </source>
</evidence>
<evidence type="ECO:0000256" key="13">
    <source>
        <dbReference type="PIRSR" id="PIRSR035805-2"/>
    </source>
</evidence>
<dbReference type="PANTHER" id="PTHR11441:SF0">
    <property type="entry name" value="THYMIDINE KINASE, CYTOSOLIC"/>
    <property type="match status" value="1"/>
</dbReference>
<dbReference type="InterPro" id="IPR001267">
    <property type="entry name" value="Thymidine_kinase"/>
</dbReference>
<evidence type="ECO:0000256" key="6">
    <source>
        <dbReference type="ARBA" id="ARBA00022723"/>
    </source>
</evidence>
<evidence type="ECO:0000256" key="12">
    <source>
        <dbReference type="PIRSR" id="PIRSR035805-1"/>
    </source>
</evidence>
<dbReference type="EC" id="2.7.1.21" evidence="2 14"/>
<dbReference type="Gene3D" id="3.40.50.300">
    <property type="entry name" value="P-loop containing nucleotide triphosphate hydrolases"/>
    <property type="match status" value="1"/>
</dbReference>
<evidence type="ECO:0000256" key="4">
    <source>
        <dbReference type="ARBA" id="ARBA00022634"/>
    </source>
</evidence>
<feature type="active site" description="Proton acceptor" evidence="12">
    <location>
        <position position="87"/>
    </location>
</feature>
<dbReference type="SUPFAM" id="SSF52540">
    <property type="entry name" value="P-loop containing nucleoside triphosphate hydrolases"/>
    <property type="match status" value="1"/>
</dbReference>
<protein>
    <recommendedName>
        <fullName evidence="3 14">Thymidine kinase</fullName>
        <ecNumber evidence="2 14">2.7.1.21</ecNumber>
    </recommendedName>
</protein>
<dbReference type="PROSITE" id="PS00603">
    <property type="entry name" value="TK_CELLULAR_TYPE"/>
    <property type="match status" value="1"/>
</dbReference>
<keyword evidence="8 14" id="KW-0418">Kinase</keyword>
<comment type="catalytic activity">
    <reaction evidence="11 14">
        <text>thymidine + ATP = dTMP + ADP + H(+)</text>
        <dbReference type="Rhea" id="RHEA:19129"/>
        <dbReference type="ChEBI" id="CHEBI:15378"/>
        <dbReference type="ChEBI" id="CHEBI:17748"/>
        <dbReference type="ChEBI" id="CHEBI:30616"/>
        <dbReference type="ChEBI" id="CHEBI:63528"/>
        <dbReference type="ChEBI" id="CHEBI:456216"/>
        <dbReference type="EC" id="2.7.1.21"/>
    </reaction>
</comment>
<keyword evidence="9" id="KW-0862">Zinc</keyword>
<keyword evidence="10 14" id="KW-0067">ATP-binding</keyword>
<dbReference type="EMBL" id="MK250088">
    <property type="protein sequence ID" value="QDY52157.1"/>
    <property type="molecule type" value="Genomic_DNA"/>
</dbReference>
<evidence type="ECO:0000256" key="7">
    <source>
        <dbReference type="ARBA" id="ARBA00022741"/>
    </source>
</evidence>
<dbReference type="Pfam" id="PF00265">
    <property type="entry name" value="TK"/>
    <property type="match status" value="1"/>
</dbReference>
<dbReference type="GO" id="GO:0071897">
    <property type="term" value="P:DNA biosynthetic process"/>
    <property type="evidence" value="ECO:0007669"/>
    <property type="project" value="UniProtKB-KW"/>
</dbReference>
<organism evidence="16">
    <name type="scientific">Mimiviridae sp. ChoanoV1</name>
    <dbReference type="NCBI Taxonomy" id="2596887"/>
    <lineage>
        <taxon>Viruses</taxon>
        <taxon>Varidnaviria</taxon>
        <taxon>Bamfordvirae</taxon>
        <taxon>Nucleocytoviricota</taxon>
        <taxon>Megaviricetes</taxon>
        <taxon>Imitervirales</taxon>
        <taxon>Schizomimiviridae</taxon>
    </lineage>
</organism>
<sequence length="186" mass="21339">MDCGKINIIIGCMFSGKSTEIIRLIKRYSQINKYKLLLINHKSDSRYGNNVISSHDKVQLDCHSLEQLNDIKEKNIYKSSNVIFIEEGQFFKDLFQFVTEAADNDNKIVYVAGLDGDYKRNEFGDICKLIPHAEEIVKLKAICSKCNDGTEANFTKRIIDNCSIELVGSKESYIPVCRKHYNEKNK</sequence>
<evidence type="ECO:0000256" key="11">
    <source>
        <dbReference type="ARBA" id="ARBA00048254"/>
    </source>
</evidence>
<feature type="binding site" evidence="13">
    <location>
        <position position="173"/>
    </location>
    <ligand>
        <name>substrate</name>
    </ligand>
</feature>
<evidence type="ECO:0000256" key="10">
    <source>
        <dbReference type="ARBA" id="ARBA00022840"/>
    </source>
</evidence>
<comment type="similarity">
    <text evidence="1 15">Belongs to the thymidine kinase family.</text>
</comment>
<dbReference type="SUPFAM" id="SSF57716">
    <property type="entry name" value="Glucocorticoid receptor-like (DNA-binding domain)"/>
    <property type="match status" value="1"/>
</dbReference>
<evidence type="ECO:0000256" key="15">
    <source>
        <dbReference type="RuleBase" id="RU004165"/>
    </source>
</evidence>
<name>A0A5B8IGC7_9VIRU</name>
<reference evidence="16" key="1">
    <citation type="submission" date="2018-11" db="EMBL/GenBank/DDBJ databases">
        <title>A distinct lineage of giant viruses engineers rhodopsin photosystems in predatory marine eukaryotes.</title>
        <authorList>
            <person name="Needham D.M."/>
            <person name="Yoshizawa S."/>
            <person name="Hosaka T."/>
            <person name="Poirier C."/>
            <person name="Choi C.-J."/>
            <person name="Hehenberger E."/>
            <person name="Irwin N.A.T."/>
            <person name="Wilken S."/>
            <person name="Yung C.-M."/>
            <person name="Bachy C."/>
            <person name="Kurihara R."/>
            <person name="Nakajima Y."/>
            <person name="Kojima K."/>
            <person name="Kimura-Someya T."/>
            <person name="Leonard G."/>
            <person name="Malmstrom R.R."/>
            <person name="Mende D."/>
            <person name="Olson D.K."/>
            <person name="Sudo Y."/>
            <person name="Sudek S."/>
            <person name="Richards T.A."/>
            <person name="DeLong E.F."/>
            <person name="Keeling P.J."/>
            <person name="Santoro A.E."/>
            <person name="Shirouzu M."/>
            <person name="Iwasaki W."/>
            <person name="Worden A.Z."/>
        </authorList>
    </citation>
    <scope>NUCLEOTIDE SEQUENCE</scope>
</reference>
<evidence type="ECO:0000313" key="16">
    <source>
        <dbReference type="EMBL" id="QDY52157.1"/>
    </source>
</evidence>
<keyword evidence="6" id="KW-0479">Metal-binding</keyword>
<evidence type="ECO:0000256" key="14">
    <source>
        <dbReference type="RuleBase" id="RU000544"/>
    </source>
</evidence>
<keyword evidence="4 14" id="KW-0237">DNA synthesis</keyword>
<proteinExistence type="inferred from homology"/>